<comment type="similarity">
    <text evidence="1 4">Belongs to the PstS family.</text>
</comment>
<comment type="caution">
    <text evidence="6">The sequence shown here is derived from an EMBL/GenBank/DDBJ whole genome shotgun (WGS) entry which is preliminary data.</text>
</comment>
<dbReference type="PANTHER" id="PTHR30570:SF1">
    <property type="entry name" value="PHOSPHATE-BINDING PROTEIN PSTS"/>
    <property type="match status" value="1"/>
</dbReference>
<dbReference type="InterPro" id="IPR050811">
    <property type="entry name" value="Phosphate_ABC_transporter"/>
</dbReference>
<dbReference type="InterPro" id="IPR011862">
    <property type="entry name" value="Phos-bd"/>
</dbReference>
<dbReference type="SUPFAM" id="SSF53850">
    <property type="entry name" value="Periplasmic binding protein-like II"/>
    <property type="match status" value="1"/>
</dbReference>
<name>A0ABY2TQJ6_9SPIR</name>
<evidence type="ECO:0000313" key="6">
    <source>
        <dbReference type="EMBL" id="TKZ34835.1"/>
    </source>
</evidence>
<dbReference type="Gene3D" id="3.40.190.10">
    <property type="entry name" value="Periplasmic binding protein-like II"/>
    <property type="match status" value="2"/>
</dbReference>
<sequence>MTKLIILLLPILPLSIFCGCSGKQKSSSDFKSEISFDGSSSLAPIIASIGNKFMEEYGTWDKVNSNLPNEKISIFVASAGSGAGVKSIMDNTANFGMLARKIRDSEKERMENYKEFMVAYDALTVSVNANNPIVKIKDSLDTETIRNIFSGEYKYWSDVDSSLPQKEIVVVIRDLSGGAYEVFQESIMGETQISANAIQSPSMGALGTRIAENENAIGYASYGVYNQNKDKLFALKVDGIEPTKENILNGSYKIQRPLMFIKNSELAENEQEFVNYIFSDLGKQIVDENGYIAVE</sequence>
<evidence type="ECO:0000259" key="5">
    <source>
        <dbReference type="Pfam" id="PF12849"/>
    </source>
</evidence>
<feature type="domain" description="PBP" evidence="5">
    <location>
        <begin position="33"/>
        <end position="280"/>
    </location>
</feature>
<evidence type="ECO:0000313" key="7">
    <source>
        <dbReference type="Proteomes" id="UP000310168"/>
    </source>
</evidence>
<dbReference type="CDD" id="cd13653">
    <property type="entry name" value="PBP2_phosphate_like_1"/>
    <property type="match status" value="1"/>
</dbReference>
<dbReference type="RefSeq" id="WP_137998492.1">
    <property type="nucleotide sequence ID" value="NZ_SJDU01000180.1"/>
</dbReference>
<evidence type="ECO:0000256" key="2">
    <source>
        <dbReference type="ARBA" id="ARBA00022448"/>
    </source>
</evidence>
<evidence type="ECO:0000256" key="1">
    <source>
        <dbReference type="ARBA" id="ARBA00008725"/>
    </source>
</evidence>
<dbReference type="NCBIfam" id="TIGR02136">
    <property type="entry name" value="ptsS_2"/>
    <property type="match status" value="1"/>
</dbReference>
<comment type="function">
    <text evidence="4">Involved in the system for phosphate transport across the cytoplasmic membrane.</text>
</comment>
<keyword evidence="2 4" id="KW-0813">Transport</keyword>
<dbReference type="InterPro" id="IPR024370">
    <property type="entry name" value="PBP_domain"/>
</dbReference>
<organism evidence="6 7">
    <name type="scientific">Brachyspira catarrhinii</name>
    <dbReference type="NCBI Taxonomy" id="2528966"/>
    <lineage>
        <taxon>Bacteria</taxon>
        <taxon>Pseudomonadati</taxon>
        <taxon>Spirochaetota</taxon>
        <taxon>Spirochaetia</taxon>
        <taxon>Brachyspirales</taxon>
        <taxon>Brachyspiraceae</taxon>
        <taxon>Brachyspira</taxon>
    </lineage>
</organism>
<proteinExistence type="inferred from homology"/>
<gene>
    <name evidence="6" type="ORF">EZH24_07455</name>
</gene>
<dbReference type="PANTHER" id="PTHR30570">
    <property type="entry name" value="PERIPLASMIC PHOSPHATE BINDING COMPONENT OF PHOSPHATE ABC TRANSPORTER"/>
    <property type="match status" value="1"/>
</dbReference>
<accession>A0ABY2TQJ6</accession>
<keyword evidence="7" id="KW-1185">Reference proteome</keyword>
<keyword evidence="4" id="KW-0592">Phosphate transport</keyword>
<keyword evidence="3" id="KW-0732">Signal</keyword>
<evidence type="ECO:0000256" key="3">
    <source>
        <dbReference type="ARBA" id="ARBA00022729"/>
    </source>
</evidence>
<protein>
    <recommendedName>
        <fullName evidence="4">Phosphate-binding protein</fullName>
    </recommendedName>
</protein>
<dbReference type="Pfam" id="PF12849">
    <property type="entry name" value="PBP_like_2"/>
    <property type="match status" value="1"/>
</dbReference>
<reference evidence="6 7" key="1">
    <citation type="journal article" date="2019" name="Anaerobe">
        <title>Brachyspira catarrhinii sp. nov., an anaerobic intestinal spirochaete isolated from vervet monkeys may have been misidentified as Brachyspira aalborgi in previous studies.</title>
        <authorList>
            <person name="Phillips N.D."/>
            <person name="La T."/>
            <person name="Hampson D.J."/>
        </authorList>
    </citation>
    <scope>NUCLEOTIDE SEQUENCE [LARGE SCALE GENOMIC DNA]</scope>
    <source>
        <strain evidence="6 7">Z12</strain>
    </source>
</reference>
<evidence type="ECO:0000256" key="4">
    <source>
        <dbReference type="RuleBase" id="RU367119"/>
    </source>
</evidence>
<dbReference type="Proteomes" id="UP000310168">
    <property type="component" value="Unassembled WGS sequence"/>
</dbReference>
<dbReference type="EMBL" id="SJDU01000180">
    <property type="protein sequence ID" value="TKZ34835.1"/>
    <property type="molecule type" value="Genomic_DNA"/>
</dbReference>
<dbReference type="PROSITE" id="PS51257">
    <property type="entry name" value="PROKAR_LIPOPROTEIN"/>
    <property type="match status" value="1"/>
</dbReference>